<dbReference type="InterPro" id="IPR010920">
    <property type="entry name" value="LSM_dom_sf"/>
</dbReference>
<comment type="caution">
    <text evidence="2">The sequence shown here is derived from an EMBL/GenBank/DDBJ whole genome shotgun (WGS) entry which is preliminary data.</text>
</comment>
<dbReference type="InterPro" id="IPR050914">
    <property type="entry name" value="snRNP_SmB/NAA38-like"/>
</dbReference>
<dbReference type="EMBL" id="JANAWD010000193">
    <property type="protein sequence ID" value="KAJ3484356.1"/>
    <property type="molecule type" value="Genomic_DNA"/>
</dbReference>
<name>A0AAD5V2K7_9APHY</name>
<dbReference type="PANTHER" id="PTHR10701:SF5">
    <property type="entry name" value="N-ALPHA-ACETYLTRANSFERASE 38, NATC AUXILIARY SUBUNIT"/>
    <property type="match status" value="1"/>
</dbReference>
<evidence type="ECO:0000259" key="1">
    <source>
        <dbReference type="SMART" id="SM00651"/>
    </source>
</evidence>
<dbReference type="PANTHER" id="PTHR10701">
    <property type="entry name" value="SMALL NUCLEAR RIBONUCLEOPROTEIN-ASSOCIATED PROTEIN B AND N"/>
    <property type="match status" value="1"/>
</dbReference>
<dbReference type="InterPro" id="IPR034110">
    <property type="entry name" value="LSMD1_Sm"/>
</dbReference>
<evidence type="ECO:0000313" key="3">
    <source>
        <dbReference type="Proteomes" id="UP001212997"/>
    </source>
</evidence>
<protein>
    <recommendedName>
        <fullName evidence="1">Sm domain-containing protein</fullName>
    </recommendedName>
</protein>
<dbReference type="SMART" id="SM00651">
    <property type="entry name" value="Sm"/>
    <property type="match status" value="1"/>
</dbReference>
<proteinExistence type="predicted"/>
<sequence length="110" mass="11883">MTTTVDPKPVQELKNLLRETLRITTSDGRIFLGTFAGTDSQLNVLLANTDEFRLSPPDSVNLDGRYVGLVMIPRRLVVKIEVHGRNVSENRMRVAGGGGIGGGVGESAYV</sequence>
<organism evidence="2 3">
    <name type="scientific">Meripilus lineatus</name>
    <dbReference type="NCBI Taxonomy" id="2056292"/>
    <lineage>
        <taxon>Eukaryota</taxon>
        <taxon>Fungi</taxon>
        <taxon>Dikarya</taxon>
        <taxon>Basidiomycota</taxon>
        <taxon>Agaricomycotina</taxon>
        <taxon>Agaricomycetes</taxon>
        <taxon>Polyporales</taxon>
        <taxon>Meripilaceae</taxon>
        <taxon>Meripilus</taxon>
    </lineage>
</organism>
<dbReference type="Proteomes" id="UP001212997">
    <property type="component" value="Unassembled WGS sequence"/>
</dbReference>
<accession>A0AAD5V2K7</accession>
<dbReference type="SUPFAM" id="SSF50182">
    <property type="entry name" value="Sm-like ribonucleoproteins"/>
    <property type="match status" value="1"/>
</dbReference>
<dbReference type="AlphaFoldDB" id="A0AAD5V2K7"/>
<dbReference type="Pfam" id="PF01423">
    <property type="entry name" value="LSM"/>
    <property type="match status" value="1"/>
</dbReference>
<dbReference type="GO" id="GO:0031417">
    <property type="term" value="C:NatC complex"/>
    <property type="evidence" value="ECO:0007669"/>
    <property type="project" value="InterPro"/>
</dbReference>
<evidence type="ECO:0000313" key="2">
    <source>
        <dbReference type="EMBL" id="KAJ3484356.1"/>
    </source>
</evidence>
<feature type="domain" description="Sm" evidence="1">
    <location>
        <begin position="11"/>
        <end position="82"/>
    </location>
</feature>
<reference evidence="2" key="1">
    <citation type="submission" date="2022-07" db="EMBL/GenBank/DDBJ databases">
        <title>Genome Sequence of Physisporinus lineatus.</title>
        <authorList>
            <person name="Buettner E."/>
        </authorList>
    </citation>
    <scope>NUCLEOTIDE SEQUENCE</scope>
    <source>
        <strain evidence="2">VT162</strain>
    </source>
</reference>
<dbReference type="CDD" id="cd06168">
    <property type="entry name" value="LSMD1"/>
    <property type="match status" value="1"/>
</dbReference>
<gene>
    <name evidence="2" type="ORF">NLI96_g5704</name>
</gene>
<dbReference type="InterPro" id="IPR001163">
    <property type="entry name" value="Sm_dom_euk/arc"/>
</dbReference>
<dbReference type="Gene3D" id="2.30.30.100">
    <property type="match status" value="1"/>
</dbReference>
<keyword evidence="3" id="KW-1185">Reference proteome</keyword>